<evidence type="ECO:0000256" key="5">
    <source>
        <dbReference type="ARBA" id="ARBA00023315"/>
    </source>
</evidence>
<dbReference type="AlphaFoldDB" id="A0A1F6YCZ4"/>
<evidence type="ECO:0000256" key="3">
    <source>
        <dbReference type="ARBA" id="ARBA00022679"/>
    </source>
</evidence>
<evidence type="ECO:0000256" key="4">
    <source>
        <dbReference type="ARBA" id="ARBA00022695"/>
    </source>
</evidence>
<accession>A0A1F6YCZ4</accession>
<keyword evidence="4" id="KW-0548">Nucleotidyltransferase</keyword>
<gene>
    <name evidence="10" type="ORF">A3F97_02130</name>
</gene>
<dbReference type="Gene3D" id="3.90.550.10">
    <property type="entry name" value="Spore Coat Polysaccharide Biosynthesis Protein SpsA, Chain A"/>
    <property type="match status" value="1"/>
</dbReference>
<dbReference type="Proteomes" id="UP000176826">
    <property type="component" value="Unassembled WGS sequence"/>
</dbReference>
<dbReference type="SUPFAM" id="SSF53448">
    <property type="entry name" value="Nucleotide-diphospho-sugar transferases"/>
    <property type="match status" value="1"/>
</dbReference>
<organism evidence="10 11">
    <name type="scientific">Candidatus Nomurabacteria bacterium RIFCSPLOWO2_12_FULL_41_10</name>
    <dbReference type="NCBI Taxonomy" id="1801795"/>
    <lineage>
        <taxon>Bacteria</taxon>
        <taxon>Candidatus Nomuraibacteriota</taxon>
    </lineage>
</organism>
<dbReference type="GO" id="GO:0003977">
    <property type="term" value="F:UDP-N-acetylglucosamine diphosphorylase activity"/>
    <property type="evidence" value="ECO:0007669"/>
    <property type="project" value="UniProtKB-EC"/>
</dbReference>
<dbReference type="PANTHER" id="PTHR43584">
    <property type="entry name" value="NUCLEOTIDYL TRANSFERASE"/>
    <property type="match status" value="1"/>
</dbReference>
<feature type="domain" description="MobA-like NTP transferase" evidence="9">
    <location>
        <begin position="10"/>
        <end position="131"/>
    </location>
</feature>
<protein>
    <recommendedName>
        <fullName evidence="9">MobA-like NTP transferase domain-containing protein</fullName>
    </recommendedName>
</protein>
<dbReference type="InterPro" id="IPR025877">
    <property type="entry name" value="MobA-like_NTP_Trfase"/>
</dbReference>
<evidence type="ECO:0000256" key="2">
    <source>
        <dbReference type="ARBA" id="ARBA00007947"/>
    </source>
</evidence>
<keyword evidence="3" id="KW-0808">Transferase</keyword>
<reference evidence="10 11" key="1">
    <citation type="journal article" date="2016" name="Nat. Commun.">
        <title>Thousands of microbial genomes shed light on interconnected biogeochemical processes in an aquifer system.</title>
        <authorList>
            <person name="Anantharaman K."/>
            <person name="Brown C.T."/>
            <person name="Hug L.A."/>
            <person name="Sharon I."/>
            <person name="Castelle C.J."/>
            <person name="Probst A.J."/>
            <person name="Thomas B.C."/>
            <person name="Singh A."/>
            <person name="Wilkins M.J."/>
            <person name="Karaoz U."/>
            <person name="Brodie E.L."/>
            <person name="Williams K.H."/>
            <person name="Hubbard S.S."/>
            <person name="Banfield J.F."/>
        </authorList>
    </citation>
    <scope>NUCLEOTIDE SEQUENCE [LARGE SCALE GENOMIC DNA]</scope>
</reference>
<proteinExistence type="inferred from homology"/>
<dbReference type="GO" id="GO:0019134">
    <property type="term" value="F:glucosamine-1-phosphate N-acetyltransferase activity"/>
    <property type="evidence" value="ECO:0007669"/>
    <property type="project" value="UniProtKB-EC"/>
</dbReference>
<comment type="caution">
    <text evidence="10">The sequence shown here is derived from an EMBL/GenBank/DDBJ whole genome shotgun (WGS) entry which is preliminary data.</text>
</comment>
<evidence type="ECO:0000256" key="7">
    <source>
        <dbReference type="ARBA" id="ARBA00048493"/>
    </source>
</evidence>
<evidence type="ECO:0000256" key="6">
    <source>
        <dbReference type="ARBA" id="ARBA00048247"/>
    </source>
</evidence>
<comment type="similarity">
    <text evidence="1">In the C-terminal section; belongs to the transferase hexapeptide repeat family.</text>
</comment>
<dbReference type="EMBL" id="MFVT01000008">
    <property type="protein sequence ID" value="OGJ04261.1"/>
    <property type="molecule type" value="Genomic_DNA"/>
</dbReference>
<comment type="catalytic activity">
    <reaction evidence="6">
        <text>alpha-D-glucosamine 1-phosphate + acetyl-CoA = N-acetyl-alpha-D-glucosamine 1-phosphate + CoA + H(+)</text>
        <dbReference type="Rhea" id="RHEA:13725"/>
        <dbReference type="ChEBI" id="CHEBI:15378"/>
        <dbReference type="ChEBI" id="CHEBI:57287"/>
        <dbReference type="ChEBI" id="CHEBI:57288"/>
        <dbReference type="ChEBI" id="CHEBI:57776"/>
        <dbReference type="ChEBI" id="CHEBI:58516"/>
        <dbReference type="EC" id="2.3.1.157"/>
    </reaction>
</comment>
<evidence type="ECO:0000313" key="11">
    <source>
        <dbReference type="Proteomes" id="UP000176826"/>
    </source>
</evidence>
<comment type="function">
    <text evidence="8">Catalyzes the last two sequential reactions in the de novo biosynthetic pathway for UDP-N-acetylglucosamine (UDP-GlcNAc). The C-terminal domain catalyzes the transfer of acetyl group from acetyl coenzyme A to glucosamine-1-phosphate (GlcN-1-P) to produce N-acetylglucosamine-1-phosphate (GlcNAc-1-P), which is converted into UDP-GlcNAc by the transfer of uridine 5-monophosphate (from uridine 5-triphosphate), a reaction catalyzed by the N-terminal domain.</text>
</comment>
<comment type="similarity">
    <text evidence="2">In the N-terminal section; belongs to the N-acetylglucosamine-1-phosphate uridyltransferase family.</text>
</comment>
<dbReference type="CDD" id="cd02540">
    <property type="entry name" value="GT2_GlmU_N_bac"/>
    <property type="match status" value="1"/>
</dbReference>
<sequence>MIQKNKIKIIILAAGKSARMKMDEPKALAMLKNKPFLRHILDTIKKLDSGIKPIIVVGHKKERIKEVLGNEHIYAEQSEQLGTGHAVMSARKAINDNPEIILVISADQPLISKETIEGIISVHAEKNPTMTIATVLVPDFEDWRTGLNHFGRIIRGTDNLVKKIVEFKDANDEEKKIKELNLALYAFDAEWLWDNINKIKNKNAQAEYYLTDLIKMACDQQKKIEAVPVVNIIEALQPNSKEELEILEKLAVE</sequence>
<keyword evidence="5" id="KW-0012">Acyltransferase</keyword>
<evidence type="ECO:0000256" key="8">
    <source>
        <dbReference type="ARBA" id="ARBA00049628"/>
    </source>
</evidence>
<dbReference type="InterPro" id="IPR029044">
    <property type="entry name" value="Nucleotide-diphossugar_trans"/>
</dbReference>
<evidence type="ECO:0000313" key="10">
    <source>
        <dbReference type="EMBL" id="OGJ04261.1"/>
    </source>
</evidence>
<name>A0A1F6YCZ4_9BACT</name>
<dbReference type="Pfam" id="PF12804">
    <property type="entry name" value="NTP_transf_3"/>
    <property type="match status" value="1"/>
</dbReference>
<evidence type="ECO:0000256" key="1">
    <source>
        <dbReference type="ARBA" id="ARBA00007707"/>
    </source>
</evidence>
<dbReference type="InterPro" id="IPR050065">
    <property type="entry name" value="GlmU-like"/>
</dbReference>
<comment type="catalytic activity">
    <reaction evidence="7">
        <text>N-acetyl-alpha-D-glucosamine 1-phosphate + UTP + H(+) = UDP-N-acetyl-alpha-D-glucosamine + diphosphate</text>
        <dbReference type="Rhea" id="RHEA:13509"/>
        <dbReference type="ChEBI" id="CHEBI:15378"/>
        <dbReference type="ChEBI" id="CHEBI:33019"/>
        <dbReference type="ChEBI" id="CHEBI:46398"/>
        <dbReference type="ChEBI" id="CHEBI:57705"/>
        <dbReference type="ChEBI" id="CHEBI:57776"/>
        <dbReference type="EC" id="2.7.7.23"/>
    </reaction>
</comment>
<dbReference type="PANTHER" id="PTHR43584:SF3">
    <property type="entry name" value="BIFUNCTIONAL PROTEIN GLMU"/>
    <property type="match status" value="1"/>
</dbReference>
<evidence type="ECO:0000259" key="9">
    <source>
        <dbReference type="Pfam" id="PF12804"/>
    </source>
</evidence>